<evidence type="ECO:0008006" key="3">
    <source>
        <dbReference type="Google" id="ProtNLM"/>
    </source>
</evidence>
<evidence type="ECO:0000313" key="2">
    <source>
        <dbReference type="Proteomes" id="UP000321362"/>
    </source>
</evidence>
<organism evidence="1 2">
    <name type="scientific">Mucilaginibacter ginsenosidivorax</name>
    <dbReference type="NCBI Taxonomy" id="862126"/>
    <lineage>
        <taxon>Bacteria</taxon>
        <taxon>Pseudomonadati</taxon>
        <taxon>Bacteroidota</taxon>
        <taxon>Sphingobacteriia</taxon>
        <taxon>Sphingobacteriales</taxon>
        <taxon>Sphingobacteriaceae</taxon>
        <taxon>Mucilaginibacter</taxon>
    </lineage>
</organism>
<dbReference type="Proteomes" id="UP000321362">
    <property type="component" value="Chromosome"/>
</dbReference>
<evidence type="ECO:0000313" key="1">
    <source>
        <dbReference type="EMBL" id="QEC76284.1"/>
    </source>
</evidence>
<proteinExistence type="predicted"/>
<reference evidence="1 2" key="1">
    <citation type="journal article" date="2013" name="J. Microbiol.">
        <title>Mucilaginibacter ginsenosidivorax sp. nov., with ginsenoside converting activity isolated from sediment.</title>
        <authorList>
            <person name="Kim J.K."/>
            <person name="Choi T.E."/>
            <person name="Liu Q.M."/>
            <person name="Park H.Y."/>
            <person name="Yi T.H."/>
            <person name="Yoon M.H."/>
            <person name="Kim S.C."/>
            <person name="Im W.T."/>
        </authorList>
    </citation>
    <scope>NUCLEOTIDE SEQUENCE [LARGE SCALE GENOMIC DNA]</scope>
    <source>
        <strain evidence="1 2">KHI28</strain>
    </source>
</reference>
<name>A0A5B8VX42_9SPHI</name>
<gene>
    <name evidence="1" type="ORF">FSB76_10135</name>
</gene>
<accession>A0A5B8VX42</accession>
<dbReference type="EMBL" id="CP042437">
    <property type="protein sequence ID" value="QEC76284.1"/>
    <property type="molecule type" value="Genomic_DNA"/>
</dbReference>
<dbReference type="KEGG" id="mgk:FSB76_10135"/>
<dbReference type="PANTHER" id="PTHR38585:SF1">
    <property type="entry name" value="TRANSMEMBRANE PROTEIN"/>
    <property type="match status" value="1"/>
</dbReference>
<dbReference type="RefSeq" id="WP_147053461.1">
    <property type="nucleotide sequence ID" value="NZ_CP042437.1"/>
</dbReference>
<protein>
    <recommendedName>
        <fullName evidence="3">HNH endonuclease</fullName>
    </recommendedName>
</protein>
<dbReference type="PANTHER" id="PTHR38585">
    <property type="entry name" value="TRANSMEMBRANE PROTEIN"/>
    <property type="match status" value="1"/>
</dbReference>
<sequence>MTPLANLVREGAAADLSGLTKPVSTLEPGPFAGESIPARGATRNFTLDERAAMNQIGYDTGCHTCGTTDPGTKSGNFVLDHQPPNALTPAGGSQDLYPQCIGCSLRQAGEVTQAKKKL</sequence>
<keyword evidence="2" id="KW-1185">Reference proteome</keyword>
<dbReference type="AlphaFoldDB" id="A0A5B8VX42"/>
<dbReference type="OrthoDB" id="41445at2"/>